<dbReference type="PANTHER" id="PTHR11113">
    <property type="entry name" value="N-ACETYLGLUCOSAMINE-6-PHOSPHATE DEACETYLASE"/>
    <property type="match status" value="1"/>
</dbReference>
<dbReference type="InterPro" id="IPR032466">
    <property type="entry name" value="Metal_Hydrolase"/>
</dbReference>
<feature type="binding site" evidence="7">
    <location>
        <position position="253"/>
    </location>
    <ligand>
        <name>substrate</name>
    </ligand>
</feature>
<evidence type="ECO:0000256" key="4">
    <source>
        <dbReference type="ARBA" id="ARBA00023277"/>
    </source>
</evidence>
<dbReference type="AlphaFoldDB" id="A0A2U1SRC6"/>
<evidence type="ECO:0000313" key="10">
    <source>
        <dbReference type="EMBL" id="PWB94166.1"/>
    </source>
</evidence>
<dbReference type="NCBIfam" id="TIGR00221">
    <property type="entry name" value="nagA"/>
    <property type="match status" value="1"/>
</dbReference>
<dbReference type="InterPro" id="IPR003764">
    <property type="entry name" value="GlcNAc_6-P_deAcase"/>
</dbReference>
<comment type="caution">
    <text evidence="10">The sequence shown here is derived from an EMBL/GenBank/DDBJ whole genome shotgun (WGS) entry which is preliminary data.</text>
</comment>
<evidence type="ECO:0000259" key="9">
    <source>
        <dbReference type="Pfam" id="PF01979"/>
    </source>
</evidence>
<feature type="binding site" evidence="8">
    <location>
        <position position="218"/>
    </location>
    <ligand>
        <name>Zn(2+)</name>
        <dbReference type="ChEBI" id="CHEBI:29105"/>
    </ligand>
</feature>
<organism evidence="10 11">
    <name type="scientific">Methylosinus sporium</name>
    <dbReference type="NCBI Taxonomy" id="428"/>
    <lineage>
        <taxon>Bacteria</taxon>
        <taxon>Pseudomonadati</taxon>
        <taxon>Pseudomonadota</taxon>
        <taxon>Alphaproteobacteria</taxon>
        <taxon>Hyphomicrobiales</taxon>
        <taxon>Methylocystaceae</taxon>
        <taxon>Methylosinus</taxon>
    </lineage>
</organism>
<dbReference type="RefSeq" id="WP_108917044.1">
    <property type="nucleotide sequence ID" value="NZ_BGJY01000001.1"/>
</dbReference>
<dbReference type="SUPFAM" id="SSF51338">
    <property type="entry name" value="Composite domain of metallo-dependent hydrolases"/>
    <property type="match status" value="1"/>
</dbReference>
<evidence type="ECO:0000256" key="2">
    <source>
        <dbReference type="ARBA" id="ARBA00022723"/>
    </source>
</evidence>
<keyword evidence="4 5" id="KW-0119">Carbohydrate metabolism</keyword>
<accession>A0A2U1SRC6</accession>
<dbReference type="Gene3D" id="3.20.20.140">
    <property type="entry name" value="Metal-dependent hydrolases"/>
    <property type="match status" value="1"/>
</dbReference>
<feature type="binding site" evidence="7">
    <location>
        <position position="144"/>
    </location>
    <ligand>
        <name>substrate</name>
    </ligand>
</feature>
<feature type="active site" description="Proton donor/acceptor" evidence="6">
    <location>
        <position position="275"/>
    </location>
</feature>
<dbReference type="PIRSF" id="PIRSF038994">
    <property type="entry name" value="NagA"/>
    <property type="match status" value="1"/>
</dbReference>
<name>A0A2U1SRC6_METSR</name>
<feature type="domain" description="Amidohydrolase-related" evidence="9">
    <location>
        <begin position="57"/>
        <end position="376"/>
    </location>
</feature>
<dbReference type="GO" id="GO:0046872">
    <property type="term" value="F:metal ion binding"/>
    <property type="evidence" value="ECO:0007669"/>
    <property type="project" value="UniProtKB-KW"/>
</dbReference>
<feature type="binding site" evidence="8">
    <location>
        <position position="133"/>
    </location>
    <ligand>
        <name>Zn(2+)</name>
        <dbReference type="ChEBI" id="CHEBI:29105"/>
    </ligand>
</feature>
<keyword evidence="3 5" id="KW-0378">Hydrolase</keyword>
<protein>
    <submittedName>
        <fullName evidence="10">N-acetylglucosamine-6-phosphate deacetylase</fullName>
    </submittedName>
</protein>
<evidence type="ECO:0000256" key="6">
    <source>
        <dbReference type="PIRSR" id="PIRSR038994-1"/>
    </source>
</evidence>
<feature type="binding site" evidence="7">
    <location>
        <position position="229"/>
    </location>
    <ligand>
        <name>substrate</name>
    </ligand>
</feature>
<dbReference type="InterPro" id="IPR011059">
    <property type="entry name" value="Metal-dep_hydrolase_composite"/>
</dbReference>
<feature type="binding site" evidence="7">
    <location>
        <begin position="221"/>
        <end position="222"/>
    </location>
    <ligand>
        <name>substrate</name>
    </ligand>
</feature>
<keyword evidence="11" id="KW-1185">Reference proteome</keyword>
<gene>
    <name evidence="10" type="primary">nagA</name>
    <name evidence="10" type="ORF">C5689_09540</name>
</gene>
<dbReference type="Proteomes" id="UP000245137">
    <property type="component" value="Unassembled WGS sequence"/>
</dbReference>
<proteinExistence type="inferred from homology"/>
<evidence type="ECO:0000313" key="11">
    <source>
        <dbReference type="Proteomes" id="UP000245137"/>
    </source>
</evidence>
<comment type="cofactor">
    <cofactor evidence="8">
        <name>a divalent metal cation</name>
        <dbReference type="ChEBI" id="CHEBI:60240"/>
    </cofactor>
    <text evidence="8">Binds 1 divalent metal cation per subunit.</text>
</comment>
<evidence type="ECO:0000256" key="1">
    <source>
        <dbReference type="ARBA" id="ARBA00010716"/>
    </source>
</evidence>
<dbReference type="GO" id="GO:0008448">
    <property type="term" value="F:N-acetylglucosamine-6-phosphate deacetylase activity"/>
    <property type="evidence" value="ECO:0007669"/>
    <property type="project" value="InterPro"/>
</dbReference>
<dbReference type="SUPFAM" id="SSF51556">
    <property type="entry name" value="Metallo-dependent hydrolases"/>
    <property type="match status" value="1"/>
</dbReference>
<dbReference type="PANTHER" id="PTHR11113:SF14">
    <property type="entry name" value="N-ACETYLGLUCOSAMINE-6-PHOSPHATE DEACETYLASE"/>
    <property type="match status" value="1"/>
</dbReference>
<dbReference type="InterPro" id="IPR006680">
    <property type="entry name" value="Amidohydro-rel"/>
</dbReference>
<evidence type="ECO:0000256" key="5">
    <source>
        <dbReference type="PIRNR" id="PIRNR038994"/>
    </source>
</evidence>
<comment type="similarity">
    <text evidence="1 5">Belongs to the metallo-dependent hydrolases superfamily. NagA family.</text>
</comment>
<feature type="binding site" evidence="8">
    <location>
        <position position="197"/>
    </location>
    <ligand>
        <name>Zn(2+)</name>
        <dbReference type="ChEBI" id="CHEBI:29105"/>
    </ligand>
</feature>
<dbReference type="Pfam" id="PF01979">
    <property type="entry name" value="Amidohydro_1"/>
    <property type="match status" value="1"/>
</dbReference>
<feature type="binding site" evidence="7">
    <location>
        <begin position="308"/>
        <end position="310"/>
    </location>
    <ligand>
        <name>substrate</name>
    </ligand>
</feature>
<dbReference type="CDD" id="cd00854">
    <property type="entry name" value="NagA"/>
    <property type="match status" value="1"/>
</dbReference>
<reference evidence="10 11" key="1">
    <citation type="journal article" date="2018" name="Appl. Microbiol. Biotechnol.">
        <title>Co-cultivation of the strictly anaerobic methanogen Methanosarcina barkeri with aerobic methanotrophs in an oxygen-limited membrane bioreactor.</title>
        <authorList>
            <person name="In 't Zandt M.H."/>
            <person name="van den Bosch T.J.M."/>
            <person name="Rijkers R."/>
            <person name="van Kessel M.A.H.J."/>
            <person name="Jetten M.S.M."/>
            <person name="Welte C.U."/>
        </authorList>
    </citation>
    <scope>NUCLEOTIDE SEQUENCE [LARGE SCALE GENOMIC DNA]</scope>
    <source>
        <strain evidence="10 11">DSM 17706</strain>
    </source>
</reference>
<dbReference type="EMBL" id="PUIV01000011">
    <property type="protein sequence ID" value="PWB94166.1"/>
    <property type="molecule type" value="Genomic_DNA"/>
</dbReference>
<evidence type="ECO:0000256" key="7">
    <source>
        <dbReference type="PIRSR" id="PIRSR038994-2"/>
    </source>
</evidence>
<dbReference type="OrthoDB" id="9776488at2"/>
<dbReference type="Gene3D" id="2.30.40.10">
    <property type="entry name" value="Urease, subunit C, domain 1"/>
    <property type="match status" value="1"/>
</dbReference>
<evidence type="ECO:0000256" key="8">
    <source>
        <dbReference type="PIRSR" id="PIRSR038994-3"/>
    </source>
</evidence>
<keyword evidence="2 8" id="KW-0479">Metal-binding</keyword>
<sequence length="386" mass="40940">MSEEPRRMIAADVVFDGESAHRDCAVAIEGDDIAALILRREIPRGADVLKLPKGVWLAPGFIDIQVNGGGDVLFNDAPTPQAIATILHAHRKFGATSLLPTLITDTDEKMIAAKRAVTEIMPHAPGVLGVHFEGPFISPERLGVHRADLRRAPSPHHVDMLAPPRGGVSLVTLAPEETPPGFIAELVSAGCKVALGHSMANYAQTREAMKEGLTGFTHLFNAMRPLASREPGPIAAALESSSAYYGLIVDGEHVDPAMLRLALRAGLGHPMLVTDAMPPVGGSGKGFALQGQEILVRDGRCETAQGALAGASLDMASAVRNCVSLLDLPLERALVFASTNPANFLGLGKRLGRLVAGYRADMTAFDPQTLRIVSTWVAGERSADEW</sequence>
<evidence type="ECO:0000256" key="3">
    <source>
        <dbReference type="ARBA" id="ARBA00022801"/>
    </source>
</evidence>
<dbReference type="GO" id="GO:0006046">
    <property type="term" value="P:N-acetylglucosamine catabolic process"/>
    <property type="evidence" value="ECO:0007669"/>
    <property type="project" value="TreeGrafter"/>
</dbReference>